<evidence type="ECO:0000256" key="1">
    <source>
        <dbReference type="ARBA" id="ARBA00023002"/>
    </source>
</evidence>
<dbReference type="AlphaFoldDB" id="A0A9P0FCW3"/>
<keyword evidence="1" id="KW-0560">Oxidoreductase</keyword>
<dbReference type="EMBL" id="OV121132">
    <property type="protein sequence ID" value="CAH0547621.1"/>
    <property type="molecule type" value="Genomic_DNA"/>
</dbReference>
<keyword evidence="3" id="KW-1185">Reference proteome</keyword>
<evidence type="ECO:0000313" key="2">
    <source>
        <dbReference type="EMBL" id="CAH0547621.1"/>
    </source>
</evidence>
<dbReference type="CDD" id="cd05327">
    <property type="entry name" value="retinol-DH_like_SDR_c_like"/>
    <property type="match status" value="1"/>
</dbReference>
<sequence length="325" mass="36786">MYSKMLYIPHILTSVVVLYLVRKYRVSKWGKCLNQVKLDGKVAIVTGGNSGIGYEIAKELAKRNAQVILACRDMDKARDAIVKIKQSVLSNPVLIAMELDLASLKSVKKFATTIIKDFPNIDILVNNAGVSFPPKTRVITKDDLEVHFGVNHLGHFYLTNLLLDTLQSSRVVIISSSLHERGKIHLNNLNSCGEMEVKNLYANSKLANIYFCRELARRTEKRGINVYACCPGWVYTKLFRHSIKWYHFITVAPIAFFFMRSPSQGCQTPIFCATDPSLEKESGLVYRDCKLYKSKHKFDEKIGKGLWEESEVIIKKIMGSDSGLK</sequence>
<dbReference type="Gene3D" id="3.40.50.720">
    <property type="entry name" value="NAD(P)-binding Rossmann-like Domain"/>
    <property type="match status" value="1"/>
</dbReference>
<dbReference type="OrthoDB" id="191139at2759"/>
<dbReference type="Pfam" id="PF00106">
    <property type="entry name" value="adh_short"/>
    <property type="match status" value="1"/>
</dbReference>
<protein>
    <submittedName>
        <fullName evidence="2">Uncharacterized protein</fullName>
    </submittedName>
</protein>
<dbReference type="PRINTS" id="PR00081">
    <property type="entry name" value="GDHRDH"/>
</dbReference>
<dbReference type="PANTHER" id="PTHR43157:SF31">
    <property type="entry name" value="PHOSPHATIDYLINOSITOL-GLYCAN BIOSYNTHESIS CLASS F PROTEIN"/>
    <property type="match status" value="1"/>
</dbReference>
<dbReference type="PANTHER" id="PTHR43157">
    <property type="entry name" value="PHOSPHATIDYLINOSITOL-GLYCAN BIOSYNTHESIS CLASS F PROTEIN-RELATED"/>
    <property type="match status" value="1"/>
</dbReference>
<dbReference type="InterPro" id="IPR002347">
    <property type="entry name" value="SDR_fam"/>
</dbReference>
<name>A0A9P0FCW3_BRAAE</name>
<evidence type="ECO:0000313" key="3">
    <source>
        <dbReference type="Proteomes" id="UP001154078"/>
    </source>
</evidence>
<proteinExistence type="predicted"/>
<dbReference type="GO" id="GO:0016491">
    <property type="term" value="F:oxidoreductase activity"/>
    <property type="evidence" value="ECO:0007669"/>
    <property type="project" value="UniProtKB-KW"/>
</dbReference>
<gene>
    <name evidence="2" type="ORF">MELIAE_LOCUS1577</name>
</gene>
<dbReference type="InterPro" id="IPR036291">
    <property type="entry name" value="NAD(P)-bd_dom_sf"/>
</dbReference>
<reference evidence="2" key="1">
    <citation type="submission" date="2021-12" db="EMBL/GenBank/DDBJ databases">
        <authorList>
            <person name="King R."/>
        </authorList>
    </citation>
    <scope>NUCLEOTIDE SEQUENCE</scope>
</reference>
<dbReference type="Proteomes" id="UP001154078">
    <property type="component" value="Chromosome 1"/>
</dbReference>
<dbReference type="SUPFAM" id="SSF51735">
    <property type="entry name" value="NAD(P)-binding Rossmann-fold domains"/>
    <property type="match status" value="1"/>
</dbReference>
<organism evidence="2 3">
    <name type="scientific">Brassicogethes aeneus</name>
    <name type="common">Rape pollen beetle</name>
    <name type="synonym">Meligethes aeneus</name>
    <dbReference type="NCBI Taxonomy" id="1431903"/>
    <lineage>
        <taxon>Eukaryota</taxon>
        <taxon>Metazoa</taxon>
        <taxon>Ecdysozoa</taxon>
        <taxon>Arthropoda</taxon>
        <taxon>Hexapoda</taxon>
        <taxon>Insecta</taxon>
        <taxon>Pterygota</taxon>
        <taxon>Neoptera</taxon>
        <taxon>Endopterygota</taxon>
        <taxon>Coleoptera</taxon>
        <taxon>Polyphaga</taxon>
        <taxon>Cucujiformia</taxon>
        <taxon>Nitidulidae</taxon>
        <taxon>Meligethinae</taxon>
        <taxon>Brassicogethes</taxon>
    </lineage>
</organism>
<accession>A0A9P0FCW3</accession>